<reference evidence="1 2" key="2">
    <citation type="journal article" date="2022" name="Mol. Ecol. Resour.">
        <title>The genomes of chicory, endive, great burdock and yacon provide insights into Asteraceae paleo-polyploidization history and plant inulin production.</title>
        <authorList>
            <person name="Fan W."/>
            <person name="Wang S."/>
            <person name="Wang H."/>
            <person name="Wang A."/>
            <person name="Jiang F."/>
            <person name="Liu H."/>
            <person name="Zhao H."/>
            <person name="Xu D."/>
            <person name="Zhang Y."/>
        </authorList>
    </citation>
    <scope>NUCLEOTIDE SEQUENCE [LARGE SCALE GENOMIC DNA]</scope>
    <source>
        <strain evidence="2">cv. Yunnan</strain>
        <tissue evidence="1">Leaves</tissue>
    </source>
</reference>
<organism evidence="1 2">
    <name type="scientific">Smallanthus sonchifolius</name>
    <dbReference type="NCBI Taxonomy" id="185202"/>
    <lineage>
        <taxon>Eukaryota</taxon>
        <taxon>Viridiplantae</taxon>
        <taxon>Streptophyta</taxon>
        <taxon>Embryophyta</taxon>
        <taxon>Tracheophyta</taxon>
        <taxon>Spermatophyta</taxon>
        <taxon>Magnoliopsida</taxon>
        <taxon>eudicotyledons</taxon>
        <taxon>Gunneridae</taxon>
        <taxon>Pentapetalae</taxon>
        <taxon>asterids</taxon>
        <taxon>campanulids</taxon>
        <taxon>Asterales</taxon>
        <taxon>Asteraceae</taxon>
        <taxon>Asteroideae</taxon>
        <taxon>Heliantheae alliance</taxon>
        <taxon>Millerieae</taxon>
        <taxon>Smallanthus</taxon>
    </lineage>
</organism>
<accession>A0ACB9J5F0</accession>
<dbReference type="EMBL" id="CM042022">
    <property type="protein sequence ID" value="KAI3815342.1"/>
    <property type="molecule type" value="Genomic_DNA"/>
</dbReference>
<comment type="caution">
    <text evidence="1">The sequence shown here is derived from an EMBL/GenBank/DDBJ whole genome shotgun (WGS) entry which is preliminary data.</text>
</comment>
<name>A0ACB9J5F0_9ASTR</name>
<proteinExistence type="predicted"/>
<gene>
    <name evidence="1" type="ORF">L1987_15007</name>
</gene>
<evidence type="ECO:0000313" key="2">
    <source>
        <dbReference type="Proteomes" id="UP001056120"/>
    </source>
</evidence>
<keyword evidence="2" id="KW-1185">Reference proteome</keyword>
<evidence type="ECO:0000313" key="1">
    <source>
        <dbReference type="EMBL" id="KAI3815342.1"/>
    </source>
</evidence>
<dbReference type="Proteomes" id="UP001056120">
    <property type="component" value="Linkage Group LG05"/>
</dbReference>
<protein>
    <submittedName>
        <fullName evidence="1">Uncharacterized protein</fullName>
    </submittedName>
</protein>
<sequence>MALQTAMVALTLNKRFNFLLYFYREMVMQINPAEGQGFLMYPRFIQVILNHLIPDLPQHPIRLTLTPMSKRIFTDCSKVKQQNAALIPVPTPLFGHLINPDYVAPPNNNWLHPEELAEGQGINVQQPQPQQQPQQPVQPQEQQPQAPVPVQQPVQPQIPIPDVLQPEVEIPILEQVHEEVVHDHAQDLGMNMDDFLNDAVNSPIHEDEGNVVTDDDSSSSSSDTILPDDEATVSDESRDFSPGYYERLAAIPLANAGKRIKSQARRPRRKSVRDPPSGSVLGKKSLVDESSDSDSDFFPDPKTQKLMSASIAANQSSQGIEDAHFVASLIITPPRSKNTSPVITHVPPVIPTTASPSIPQSPASSPKPSDSDRITFLESQVLTLQSQVNTLVATNTERQLVLQAQAKQIADMQALVTSLVQRLDAQGELSIPDACHNESIQRRDDEDNDPAGNIEGDRQYTDANPISRVQGESTSQSIEGNKDDTSGVNEEEILLLEFFQDSEEEEAEKIACLDDIDELFNDLEDEVSENEIEEGEIVEIEIQKDQDSVTYEGCDGLKVPYNFIQDDVIPEFSYEGVTDSMDSAEDIILLEDTVDSKMDTDDDNSQSNKQVEAETTHTESPTVNEEPVMYRDTGMTRDQWREVVKRRIISWFYDGESKLFVIKRSDGVQYLKPRIKYFNTLPRCEINGLASKPLINRSKNGLADVIANLIKKEGSSGKFERLKPQKGKRVKITDPKTRKVTWRYKYKPVHAIHRIPLKKIPQDFLGNMKWWYVDVNTGEARVEDKDNKVIVSFFDAMNLIKFSKKDQKTLRKHELMFTGEWREQGLQYKRVLEICRGYGVHAGSRLPENWKSSR</sequence>
<reference evidence="2" key="1">
    <citation type="journal article" date="2022" name="Mol. Ecol. Resour.">
        <title>The genomes of chicory, endive, great burdock and yacon provide insights into Asteraceae palaeo-polyploidization history and plant inulin production.</title>
        <authorList>
            <person name="Fan W."/>
            <person name="Wang S."/>
            <person name="Wang H."/>
            <person name="Wang A."/>
            <person name="Jiang F."/>
            <person name="Liu H."/>
            <person name="Zhao H."/>
            <person name="Xu D."/>
            <person name="Zhang Y."/>
        </authorList>
    </citation>
    <scope>NUCLEOTIDE SEQUENCE [LARGE SCALE GENOMIC DNA]</scope>
    <source>
        <strain evidence="2">cv. Yunnan</strain>
    </source>
</reference>